<feature type="region of interest" description="Disordered" evidence="2">
    <location>
        <begin position="528"/>
        <end position="597"/>
    </location>
</feature>
<evidence type="ECO:0000313" key="6">
    <source>
        <dbReference type="Proteomes" id="UP000030693"/>
    </source>
</evidence>
<name>A0A058Z9N2_FONAL</name>
<feature type="compositionally biased region" description="Polar residues" evidence="2">
    <location>
        <begin position="759"/>
        <end position="778"/>
    </location>
</feature>
<dbReference type="GO" id="GO:0035556">
    <property type="term" value="P:intracellular signal transduction"/>
    <property type="evidence" value="ECO:0007669"/>
    <property type="project" value="InterPro"/>
</dbReference>
<keyword evidence="1" id="KW-0344">Guanine-nucleotide releasing factor</keyword>
<evidence type="ECO:0000259" key="4">
    <source>
        <dbReference type="PROSITE" id="PS50010"/>
    </source>
</evidence>
<evidence type="ECO:0008006" key="7">
    <source>
        <dbReference type="Google" id="ProtNLM"/>
    </source>
</evidence>
<feature type="compositionally biased region" description="Low complexity" evidence="2">
    <location>
        <begin position="622"/>
        <end position="640"/>
    </location>
</feature>
<dbReference type="InterPro" id="IPR000219">
    <property type="entry name" value="DH_dom"/>
</dbReference>
<dbReference type="Proteomes" id="UP000030693">
    <property type="component" value="Unassembled WGS sequence"/>
</dbReference>
<feature type="compositionally biased region" description="Low complexity" evidence="2">
    <location>
        <begin position="980"/>
        <end position="997"/>
    </location>
</feature>
<dbReference type="PROSITE" id="PS00741">
    <property type="entry name" value="DH_1"/>
    <property type="match status" value="1"/>
</dbReference>
<feature type="compositionally biased region" description="Low complexity" evidence="2">
    <location>
        <begin position="700"/>
        <end position="743"/>
    </location>
</feature>
<dbReference type="GeneID" id="20527908"/>
<feature type="compositionally biased region" description="Low complexity" evidence="2">
    <location>
        <begin position="665"/>
        <end position="687"/>
    </location>
</feature>
<dbReference type="SUPFAM" id="SSF50729">
    <property type="entry name" value="PH domain-like"/>
    <property type="match status" value="1"/>
</dbReference>
<feature type="region of interest" description="Disordered" evidence="2">
    <location>
        <begin position="621"/>
        <end position="641"/>
    </location>
</feature>
<evidence type="ECO:0000256" key="2">
    <source>
        <dbReference type="SAM" id="MobiDB-lite"/>
    </source>
</evidence>
<dbReference type="STRING" id="691883.A0A058Z9N2"/>
<accession>A0A058Z9N2</accession>
<dbReference type="InterPro" id="IPR055251">
    <property type="entry name" value="SOS1_NGEF_PH"/>
</dbReference>
<evidence type="ECO:0000313" key="5">
    <source>
        <dbReference type="EMBL" id="KCV70826.1"/>
    </source>
</evidence>
<feature type="compositionally biased region" description="Low complexity" evidence="2">
    <location>
        <begin position="445"/>
        <end position="459"/>
    </location>
</feature>
<dbReference type="EMBL" id="KB932204">
    <property type="protein sequence ID" value="KCV70826.1"/>
    <property type="molecule type" value="Genomic_DNA"/>
</dbReference>
<sequence>MSLSSPLVASDALDLDPSTSTLDATLPAEGLPPTSPQSPVSPETAPRAPSKEPLHYVIEEIITSEAEYIKSLEVVVMGYKHTIVSSNMFKDNETLISKIFGNAEDLLVFHREFYATLREISITDVLALAQAFLKHRDGFKMYAQYCTNHPVAVDILKSLQGDERQRVFMACQMMINQAIPLEGFLLTPIQRLCKYPLLLREVIKATPEIFLTAAPVSPSSPGDSTGVAGSAAATSELPLILQAEDLMKKSASFVNEMQRLHEAKIHMRHLQTRIDDFAGPDLDVDNKELLYDSPVVKVSNSKSQARHLFLFDNCLLYCRDHPLKKNYYQFKGRVALQKLLISDVEGPVASNRGPMANVFEMTRYDTSPPKKYYICLRSQQEKRKWLSLIQARQDALPPAVSPVDVTRLHVDTASLSPGGHPSASPQPSPTPGAGRFLSVEVSGLSGTESGSRPSSPSGGFHASPGGGIASGTSSDTLASGPAVTSIAGPPLSKEKRPSKRTAAITALFPGRRKSGVPDVAQQLLPVAAGAPGAGAGGSLKNSRSESSLSTLASGNGTNGAIPGHDMYHHPGNDDYSFARLHSPGDPANGVPPSEPRDLELNRRLVDRIDLALKQLLYEEELAASGGSSSSSPGGLVASGGTLADSHAKSFSVPILVVSDEMDSQPAPRTPANKAPAAASPSPVIVVTPSPPNDGVDGAESAAAAASDPDPSTPAAATAAAAAADATPSTPTSPMAKTSAPAPAMLAEPLRSPARRASISGPSSGTGLFPGSSTGSSSALVADSKTDRSVEGEARAPPVEPNKAALSSASSSSTPALEAAVARQVRDSGGTIPPGSRSESAPTGAPPAQGPTRRSRRIPDDGPLPSFAERQKLFSGGGPAPSPLGGTALPTRSASVRPTASNSGLRPSPGGVPLIKAHSASIGHLSESTLTGLRSTSIEALGPASGSSSTGAGGRASRRDERADWLVEARGQLRKHPAAVSASSGSLSSSTSSSLGGR</sequence>
<feature type="region of interest" description="Disordered" evidence="2">
    <location>
        <begin position="412"/>
        <end position="500"/>
    </location>
</feature>
<dbReference type="Gene3D" id="2.30.29.30">
    <property type="entry name" value="Pleckstrin-homology domain (PH domain)/Phosphotyrosine-binding domain (PTB)"/>
    <property type="match status" value="1"/>
</dbReference>
<gene>
    <name evidence="5" type="ORF">H696_03183</name>
</gene>
<dbReference type="Pfam" id="PF22697">
    <property type="entry name" value="SOS1_NGEF_PH"/>
    <property type="match status" value="1"/>
</dbReference>
<proteinExistence type="predicted"/>
<protein>
    <recommendedName>
        <fullName evidence="7">DH domain-containing protein</fullName>
    </recommendedName>
</protein>
<reference evidence="5" key="1">
    <citation type="submission" date="2013-04" db="EMBL/GenBank/DDBJ databases">
        <title>The Genome Sequence of Fonticula alba ATCC 38817.</title>
        <authorList>
            <consortium name="The Broad Institute Genomics Platform"/>
            <person name="Russ C."/>
            <person name="Cuomo C."/>
            <person name="Burger G."/>
            <person name="Gray M.W."/>
            <person name="Holland P.W.H."/>
            <person name="King N."/>
            <person name="Lang F.B.F."/>
            <person name="Roger A.J."/>
            <person name="Ruiz-Trillo I."/>
            <person name="Brown M."/>
            <person name="Walker B."/>
            <person name="Young S."/>
            <person name="Zeng Q."/>
            <person name="Gargeya S."/>
            <person name="Fitzgerald M."/>
            <person name="Haas B."/>
            <person name="Abouelleil A."/>
            <person name="Allen A.W."/>
            <person name="Alvarado L."/>
            <person name="Arachchi H.M."/>
            <person name="Berlin A.M."/>
            <person name="Chapman S.B."/>
            <person name="Gainer-Dewar J."/>
            <person name="Goldberg J."/>
            <person name="Griggs A."/>
            <person name="Gujja S."/>
            <person name="Hansen M."/>
            <person name="Howarth C."/>
            <person name="Imamovic A."/>
            <person name="Ireland A."/>
            <person name="Larimer J."/>
            <person name="McCowan C."/>
            <person name="Murphy C."/>
            <person name="Pearson M."/>
            <person name="Poon T.W."/>
            <person name="Priest M."/>
            <person name="Roberts A."/>
            <person name="Saif S."/>
            <person name="Shea T."/>
            <person name="Sisk P."/>
            <person name="Sykes S."/>
            <person name="Wortman J."/>
            <person name="Nusbaum C."/>
            <person name="Birren B."/>
        </authorList>
    </citation>
    <scope>NUCLEOTIDE SEQUENCE [LARGE SCALE GENOMIC DNA]</scope>
    <source>
        <strain evidence="5">ATCC 38817</strain>
    </source>
</reference>
<dbReference type="InterPro" id="IPR001849">
    <property type="entry name" value="PH_domain"/>
</dbReference>
<feature type="domain" description="DH" evidence="4">
    <location>
        <begin position="53"/>
        <end position="257"/>
    </location>
</feature>
<dbReference type="AlphaFoldDB" id="A0A058Z9N2"/>
<dbReference type="SUPFAM" id="SSF48065">
    <property type="entry name" value="DBL homology domain (DH-domain)"/>
    <property type="match status" value="1"/>
</dbReference>
<dbReference type="SMART" id="SM00325">
    <property type="entry name" value="RhoGEF"/>
    <property type="match status" value="1"/>
</dbReference>
<dbReference type="Pfam" id="PF00621">
    <property type="entry name" value="RhoGEF"/>
    <property type="match status" value="1"/>
</dbReference>
<feature type="domain" description="PH" evidence="3">
    <location>
        <begin position="288"/>
        <end position="394"/>
    </location>
</feature>
<feature type="compositionally biased region" description="Low complexity" evidence="2">
    <location>
        <begin position="803"/>
        <end position="819"/>
    </location>
</feature>
<dbReference type="OrthoDB" id="660555at2759"/>
<feature type="region of interest" description="Disordered" evidence="2">
    <location>
        <begin position="933"/>
        <end position="997"/>
    </location>
</feature>
<dbReference type="PROSITE" id="PS50010">
    <property type="entry name" value="DH_2"/>
    <property type="match status" value="1"/>
</dbReference>
<feature type="compositionally biased region" description="Basic and acidic residues" evidence="2">
    <location>
        <begin position="956"/>
        <end position="966"/>
    </location>
</feature>
<dbReference type="PROSITE" id="PS50003">
    <property type="entry name" value="PH_DOMAIN"/>
    <property type="match status" value="1"/>
</dbReference>
<feature type="compositionally biased region" description="Polar residues" evidence="2">
    <location>
        <begin position="891"/>
        <end position="904"/>
    </location>
</feature>
<dbReference type="CDD" id="cd00160">
    <property type="entry name" value="RhoGEF"/>
    <property type="match status" value="1"/>
</dbReference>
<dbReference type="GO" id="GO:0005085">
    <property type="term" value="F:guanyl-nucleotide exchange factor activity"/>
    <property type="evidence" value="ECO:0007669"/>
    <property type="project" value="UniProtKB-KW"/>
</dbReference>
<keyword evidence="6" id="KW-1185">Reference proteome</keyword>
<dbReference type="InterPro" id="IPR035899">
    <property type="entry name" value="DBL_dom_sf"/>
</dbReference>
<dbReference type="PANTHER" id="PTHR45834:SF3">
    <property type="entry name" value="RHO GUANINE NUCLEOTIDE EXCHANGE FACTOR 3, ISOFORM L"/>
    <property type="match status" value="1"/>
</dbReference>
<feature type="compositionally biased region" description="Basic and acidic residues" evidence="2">
    <location>
        <begin position="783"/>
        <end position="793"/>
    </location>
</feature>
<dbReference type="InterPro" id="IPR011993">
    <property type="entry name" value="PH-like_dom_sf"/>
</dbReference>
<dbReference type="InterPro" id="IPR001331">
    <property type="entry name" value="GDS_CDC24_CS"/>
</dbReference>
<evidence type="ECO:0000256" key="1">
    <source>
        <dbReference type="ARBA" id="ARBA00022658"/>
    </source>
</evidence>
<feature type="region of interest" description="Disordered" evidence="2">
    <location>
        <begin position="660"/>
        <end position="914"/>
    </location>
</feature>
<feature type="compositionally biased region" description="Low complexity" evidence="2">
    <location>
        <begin position="538"/>
        <end position="554"/>
    </location>
</feature>
<feature type="region of interest" description="Disordered" evidence="2">
    <location>
        <begin position="1"/>
        <end position="50"/>
    </location>
</feature>
<dbReference type="SMART" id="SM00233">
    <property type="entry name" value="PH"/>
    <property type="match status" value="1"/>
</dbReference>
<dbReference type="Gene3D" id="1.20.900.10">
    <property type="entry name" value="Dbl homology (DH) domain"/>
    <property type="match status" value="1"/>
</dbReference>
<dbReference type="RefSeq" id="XP_009495342.1">
    <property type="nucleotide sequence ID" value="XM_009497067.1"/>
</dbReference>
<evidence type="ECO:0000259" key="3">
    <source>
        <dbReference type="PROSITE" id="PS50003"/>
    </source>
</evidence>
<dbReference type="PANTHER" id="PTHR45834">
    <property type="entry name" value="RHO GUANINE NUCLEOTIDE EXCHANGE FACTOR 9-RELATED"/>
    <property type="match status" value="1"/>
</dbReference>
<dbReference type="eggNOG" id="KOG3519">
    <property type="taxonomic scope" value="Eukaryota"/>
</dbReference>
<dbReference type="InterPro" id="IPR053086">
    <property type="entry name" value="RhoGEF_domain"/>
</dbReference>
<dbReference type="GO" id="GO:0005829">
    <property type="term" value="C:cytosol"/>
    <property type="evidence" value="ECO:0007669"/>
    <property type="project" value="TreeGrafter"/>
</dbReference>
<organism evidence="5">
    <name type="scientific">Fonticula alba</name>
    <name type="common">Slime mold</name>
    <dbReference type="NCBI Taxonomy" id="691883"/>
    <lineage>
        <taxon>Eukaryota</taxon>
        <taxon>Rotosphaerida</taxon>
        <taxon>Fonticulaceae</taxon>
        <taxon>Fonticula</taxon>
    </lineage>
</organism>